<evidence type="ECO:0000313" key="1">
    <source>
        <dbReference type="EMBL" id="CAG5040199.1"/>
    </source>
</evidence>
<dbReference type="OrthoDB" id="7493406at2759"/>
<dbReference type="EMBL" id="CAJQZP010001342">
    <property type="protein sequence ID" value="CAG5040199.1"/>
    <property type="molecule type" value="Genomic_DNA"/>
</dbReference>
<comment type="caution">
    <text evidence="1">The sequence shown here is derived from an EMBL/GenBank/DDBJ whole genome shotgun (WGS) entry which is preliminary data.</text>
</comment>
<dbReference type="AlphaFoldDB" id="A0A8S3XTF9"/>
<keyword evidence="2" id="KW-1185">Reference proteome</keyword>
<accession>A0A8S3XTF9</accession>
<name>A0A8S3XTF9_PARAO</name>
<organism evidence="1 2">
    <name type="scientific">Parnassius apollo</name>
    <name type="common">Apollo butterfly</name>
    <name type="synonym">Papilio apollo</name>
    <dbReference type="NCBI Taxonomy" id="110799"/>
    <lineage>
        <taxon>Eukaryota</taxon>
        <taxon>Metazoa</taxon>
        <taxon>Ecdysozoa</taxon>
        <taxon>Arthropoda</taxon>
        <taxon>Hexapoda</taxon>
        <taxon>Insecta</taxon>
        <taxon>Pterygota</taxon>
        <taxon>Neoptera</taxon>
        <taxon>Endopterygota</taxon>
        <taxon>Lepidoptera</taxon>
        <taxon>Glossata</taxon>
        <taxon>Ditrysia</taxon>
        <taxon>Papilionoidea</taxon>
        <taxon>Papilionidae</taxon>
        <taxon>Parnassiinae</taxon>
        <taxon>Parnassini</taxon>
        <taxon>Parnassius</taxon>
        <taxon>Parnassius</taxon>
    </lineage>
</organism>
<gene>
    <name evidence="1" type="ORF">PAPOLLO_LOCUS21870</name>
</gene>
<reference evidence="1" key="1">
    <citation type="submission" date="2021-04" db="EMBL/GenBank/DDBJ databases">
        <authorList>
            <person name="Tunstrom K."/>
        </authorList>
    </citation>
    <scope>NUCLEOTIDE SEQUENCE</scope>
</reference>
<sequence length="264" mass="29288">MAHYLMNPSTPQEERYNRSHIRTRNTLERTFCCLLKGMFGLNACVRTQSASPIYGHYQYRCFAIPSHTKCNMKYIFFALLPLVCCATAAPQEKLLPTQTMKGVVTSHRIDQEKDDLKTVASSYSHQYSDWGGESPGGYGYSVTGFGVIDDKYDSNDGGFGRYDNSYNNIGYPEYPDNAGYLSKPSYGGDQGYGRYSPSGLEGNGGYGGYGGNGGLSSYYGYNNPYYHGSNHLGYGYYNKRPGYGNIYNGGITPSLVTGYRGYTR</sequence>
<evidence type="ECO:0000313" key="2">
    <source>
        <dbReference type="Proteomes" id="UP000691718"/>
    </source>
</evidence>
<proteinExistence type="predicted"/>
<protein>
    <submittedName>
        <fullName evidence="1">(apollo) hypothetical protein</fullName>
    </submittedName>
</protein>
<dbReference type="Proteomes" id="UP000691718">
    <property type="component" value="Unassembled WGS sequence"/>
</dbReference>